<name>A0A160FV84_9BURK</name>
<dbReference type="InterPro" id="IPR037165">
    <property type="entry name" value="AldOxase/xan_DH_Mopterin-bd_sf"/>
</dbReference>
<evidence type="ECO:0000313" key="1">
    <source>
        <dbReference type="EMBL" id="ANB77240.1"/>
    </source>
</evidence>
<dbReference type="Gene3D" id="3.30.365.10">
    <property type="entry name" value="Aldehyde oxidase/xanthine dehydrogenase, molybdopterin binding domain"/>
    <property type="match status" value="1"/>
</dbReference>
<dbReference type="SUPFAM" id="SSF56003">
    <property type="entry name" value="Molybdenum cofactor-binding domain"/>
    <property type="match status" value="1"/>
</dbReference>
<dbReference type="STRING" id="1804984.AYM40_34670"/>
<gene>
    <name evidence="1" type="ORF">AYM40_34670</name>
</gene>
<accession>A0A160FV84</accession>
<proteinExistence type="predicted"/>
<dbReference type="GO" id="GO:0016491">
    <property type="term" value="F:oxidoreductase activity"/>
    <property type="evidence" value="ECO:0007669"/>
    <property type="project" value="InterPro"/>
</dbReference>
<evidence type="ECO:0008006" key="3">
    <source>
        <dbReference type="Google" id="ProtNLM"/>
    </source>
</evidence>
<protein>
    <recommendedName>
        <fullName evidence="3">Aldehyde oxidase/xanthine dehydrogenase second molybdopterin binding domain-containing protein</fullName>
    </recommendedName>
</protein>
<organism evidence="1 2">
    <name type="scientific">Paraburkholderia phytofirmans OLGA172</name>
    <dbReference type="NCBI Taxonomy" id="1417228"/>
    <lineage>
        <taxon>Bacteria</taxon>
        <taxon>Pseudomonadati</taxon>
        <taxon>Pseudomonadota</taxon>
        <taxon>Betaproteobacteria</taxon>
        <taxon>Burkholderiales</taxon>
        <taxon>Burkholderiaceae</taxon>
        <taxon>Paraburkholderia</taxon>
    </lineage>
</organism>
<dbReference type="Proteomes" id="UP000076852">
    <property type="component" value="Chromosome 2"/>
</dbReference>
<dbReference type="KEGG" id="buz:AYM40_34670"/>
<reference evidence="1 2" key="1">
    <citation type="journal article" date="2016" name="Gene">
        <title>PacBio SMRT assembly of a complex multi-replicon genome reveals chlorocatechol degradative operon in a region of genome plasticity.</title>
        <authorList>
            <person name="Ricker N."/>
            <person name="Shen S.Y."/>
            <person name="Goordial J."/>
            <person name="Jin S."/>
            <person name="Fulthorpe R.R."/>
        </authorList>
    </citation>
    <scope>NUCLEOTIDE SEQUENCE [LARGE SCALE GENOMIC DNA]</scope>
    <source>
        <strain evidence="1 2">OLGA172</strain>
    </source>
</reference>
<dbReference type="AlphaFoldDB" id="A0A160FV84"/>
<keyword evidence="2" id="KW-1185">Reference proteome</keyword>
<evidence type="ECO:0000313" key="2">
    <source>
        <dbReference type="Proteomes" id="UP000076852"/>
    </source>
</evidence>
<dbReference type="EMBL" id="CP014579">
    <property type="protein sequence ID" value="ANB77240.1"/>
    <property type="molecule type" value="Genomic_DNA"/>
</dbReference>
<sequence length="63" mass="6475">MQEDPAKPGGVGERSSPSVAHAVASAVFKLTGRRLRDTPFDLEKMGAQAGVHGKVSDGEGLNG</sequence>